<sequence>MKVGIKIMVFVLVLLLSSCVQQTKKQTVTLLLDVKGQKNISKVGVRGNNKPLSWDTDLVMKLRKDGLYAVTFTSETGYTFTEVKFTIDDTFEFQEQSNRRIDFHPSGKTIYKATFNEVK</sequence>
<keyword evidence="3" id="KW-1185">Reference proteome</keyword>
<proteinExistence type="predicted"/>
<keyword evidence="1" id="KW-0732">Signal</keyword>
<dbReference type="Proteomes" id="UP000800984">
    <property type="component" value="Unassembled WGS sequence"/>
</dbReference>
<feature type="chain" id="PRO_5045106405" description="Lipoprotein" evidence="1">
    <location>
        <begin position="23"/>
        <end position="119"/>
    </location>
</feature>
<comment type="caution">
    <text evidence="2">The sequence shown here is derived from an EMBL/GenBank/DDBJ whole genome shotgun (WGS) entry which is preliminary data.</text>
</comment>
<evidence type="ECO:0000313" key="3">
    <source>
        <dbReference type="Proteomes" id="UP000800984"/>
    </source>
</evidence>
<dbReference type="EMBL" id="JAAJBT010000003">
    <property type="protein sequence ID" value="NHM01882.1"/>
    <property type="molecule type" value="Genomic_DNA"/>
</dbReference>
<protein>
    <recommendedName>
        <fullName evidence="4">Lipoprotein</fullName>
    </recommendedName>
</protein>
<feature type="signal peptide" evidence="1">
    <location>
        <begin position="1"/>
        <end position="22"/>
    </location>
</feature>
<accession>A0ABX0I3Y8</accession>
<evidence type="ECO:0000256" key="1">
    <source>
        <dbReference type="SAM" id="SignalP"/>
    </source>
</evidence>
<reference evidence="2 3" key="1">
    <citation type="submission" date="2020-02" db="EMBL/GenBank/DDBJ databases">
        <authorList>
            <person name="Chen W.-M."/>
        </authorList>
    </citation>
    <scope>NUCLEOTIDE SEQUENCE [LARGE SCALE GENOMIC DNA]</scope>
    <source>
        <strain evidence="2 3">KDG-16</strain>
    </source>
</reference>
<evidence type="ECO:0008006" key="4">
    <source>
        <dbReference type="Google" id="ProtNLM"/>
    </source>
</evidence>
<name>A0ABX0I3Y8_9FLAO</name>
<dbReference type="PROSITE" id="PS51257">
    <property type="entry name" value="PROKAR_LIPOPROTEIN"/>
    <property type="match status" value="1"/>
</dbReference>
<dbReference type="RefSeq" id="WP_166076969.1">
    <property type="nucleotide sequence ID" value="NZ_JAAJBT010000003.1"/>
</dbReference>
<evidence type="ECO:0000313" key="2">
    <source>
        <dbReference type="EMBL" id="NHM01882.1"/>
    </source>
</evidence>
<gene>
    <name evidence="2" type="ORF">G4D72_07145</name>
</gene>
<organism evidence="2 3">
    <name type="scientific">Flavobacterium difficile</name>
    <dbReference type="NCBI Taxonomy" id="2709659"/>
    <lineage>
        <taxon>Bacteria</taxon>
        <taxon>Pseudomonadati</taxon>
        <taxon>Bacteroidota</taxon>
        <taxon>Flavobacteriia</taxon>
        <taxon>Flavobacteriales</taxon>
        <taxon>Flavobacteriaceae</taxon>
        <taxon>Flavobacterium</taxon>
    </lineage>
</organism>